<accession>A0ABN9Y1U0</accession>
<feature type="region of interest" description="Disordered" evidence="1">
    <location>
        <begin position="26"/>
        <end position="52"/>
    </location>
</feature>
<evidence type="ECO:0000313" key="3">
    <source>
        <dbReference type="Proteomes" id="UP001189429"/>
    </source>
</evidence>
<dbReference type="EMBL" id="CAUYUJ010021690">
    <property type="protein sequence ID" value="CAK0906435.1"/>
    <property type="molecule type" value="Genomic_DNA"/>
</dbReference>
<dbReference type="Proteomes" id="UP001189429">
    <property type="component" value="Unassembled WGS sequence"/>
</dbReference>
<feature type="region of interest" description="Disordered" evidence="1">
    <location>
        <begin position="126"/>
        <end position="195"/>
    </location>
</feature>
<comment type="caution">
    <text evidence="2">The sequence shown here is derived from an EMBL/GenBank/DDBJ whole genome shotgun (WGS) entry which is preliminary data.</text>
</comment>
<evidence type="ECO:0000256" key="1">
    <source>
        <dbReference type="SAM" id="MobiDB-lite"/>
    </source>
</evidence>
<reference evidence="2" key="1">
    <citation type="submission" date="2023-10" db="EMBL/GenBank/DDBJ databases">
        <authorList>
            <person name="Chen Y."/>
            <person name="Shah S."/>
            <person name="Dougan E. K."/>
            <person name="Thang M."/>
            <person name="Chan C."/>
        </authorList>
    </citation>
    <scope>NUCLEOTIDE SEQUENCE [LARGE SCALE GENOMIC DNA]</scope>
</reference>
<proteinExistence type="predicted"/>
<feature type="compositionally biased region" description="Basic residues" evidence="1">
    <location>
        <begin position="169"/>
        <end position="184"/>
    </location>
</feature>
<name>A0ABN9Y1U0_9DINO</name>
<sequence length="195" mass="20977">MNHCNAARTCETEHTHRPTICNWPRPRRKADAGHRCSTQSAVAPSPRPSAADDGGVIATSRICTHENWDCKNGGGVQLQPLPQSDVARSRVGPTTFAARPATTPAQDGQEMALALAPVIPVPVSALRRGSQQRAREAYPSRGGQRETQPSASAPGSGRPAGETGELRCPRRRQHRTQRRGKNKRAPAFSAEALAR</sequence>
<feature type="compositionally biased region" description="Low complexity" evidence="1">
    <location>
        <begin position="40"/>
        <end position="51"/>
    </location>
</feature>
<keyword evidence="3" id="KW-1185">Reference proteome</keyword>
<protein>
    <submittedName>
        <fullName evidence="2">Uncharacterized protein</fullName>
    </submittedName>
</protein>
<organism evidence="2 3">
    <name type="scientific">Prorocentrum cordatum</name>
    <dbReference type="NCBI Taxonomy" id="2364126"/>
    <lineage>
        <taxon>Eukaryota</taxon>
        <taxon>Sar</taxon>
        <taxon>Alveolata</taxon>
        <taxon>Dinophyceae</taxon>
        <taxon>Prorocentrales</taxon>
        <taxon>Prorocentraceae</taxon>
        <taxon>Prorocentrum</taxon>
    </lineage>
</organism>
<evidence type="ECO:0000313" key="2">
    <source>
        <dbReference type="EMBL" id="CAK0906435.1"/>
    </source>
</evidence>
<gene>
    <name evidence="2" type="ORF">PCOR1329_LOCUS81749</name>
</gene>